<protein>
    <recommendedName>
        <fullName evidence="2">Thioredoxin domain-containing protein</fullName>
    </recommendedName>
</protein>
<reference evidence="3" key="1">
    <citation type="submission" date="2023-10" db="EMBL/GenBank/DDBJ databases">
        <authorList>
            <person name="Chen Y."/>
            <person name="Shah S."/>
            <person name="Dougan E. K."/>
            <person name="Thang M."/>
            <person name="Chan C."/>
        </authorList>
    </citation>
    <scope>NUCLEOTIDE SEQUENCE [LARGE SCALE GENOMIC DNA]</scope>
</reference>
<feature type="region of interest" description="Disordered" evidence="1">
    <location>
        <begin position="254"/>
        <end position="294"/>
    </location>
</feature>
<dbReference type="Gene3D" id="3.40.30.10">
    <property type="entry name" value="Glutaredoxin"/>
    <property type="match status" value="1"/>
</dbReference>
<evidence type="ECO:0000259" key="2">
    <source>
        <dbReference type="PROSITE" id="PS51352"/>
    </source>
</evidence>
<dbReference type="InterPro" id="IPR013766">
    <property type="entry name" value="Thioredoxin_domain"/>
</dbReference>
<dbReference type="InterPro" id="IPR036249">
    <property type="entry name" value="Thioredoxin-like_sf"/>
</dbReference>
<dbReference type="Pfam" id="PF00578">
    <property type="entry name" value="AhpC-TSA"/>
    <property type="match status" value="1"/>
</dbReference>
<name>A0ABN9V5R6_9DINO</name>
<dbReference type="EMBL" id="CAUYUJ010016560">
    <property type="protein sequence ID" value="CAK0866657.1"/>
    <property type="molecule type" value="Genomic_DNA"/>
</dbReference>
<feature type="compositionally biased region" description="Low complexity" evidence="1">
    <location>
        <begin position="257"/>
        <end position="273"/>
    </location>
</feature>
<comment type="caution">
    <text evidence="3">The sequence shown here is derived from an EMBL/GenBank/DDBJ whole genome shotgun (WGS) entry which is preliminary data.</text>
</comment>
<feature type="non-terminal residue" evidence="3">
    <location>
        <position position="294"/>
    </location>
</feature>
<organism evidence="3 4">
    <name type="scientific">Prorocentrum cordatum</name>
    <dbReference type="NCBI Taxonomy" id="2364126"/>
    <lineage>
        <taxon>Eukaryota</taxon>
        <taxon>Sar</taxon>
        <taxon>Alveolata</taxon>
        <taxon>Dinophyceae</taxon>
        <taxon>Prorocentrales</taxon>
        <taxon>Prorocentraceae</taxon>
        <taxon>Prorocentrum</taxon>
    </lineage>
</organism>
<keyword evidence="4" id="KW-1185">Reference proteome</keyword>
<feature type="compositionally biased region" description="Basic and acidic residues" evidence="1">
    <location>
        <begin position="279"/>
        <end position="294"/>
    </location>
</feature>
<feature type="domain" description="Thioredoxin" evidence="2">
    <location>
        <begin position="161"/>
        <end position="294"/>
    </location>
</feature>
<proteinExistence type="predicted"/>
<accession>A0ABN9V5R6</accession>
<gene>
    <name evidence="3" type="ORF">PCOR1329_LOCUS53781</name>
</gene>
<evidence type="ECO:0000256" key="1">
    <source>
        <dbReference type="SAM" id="MobiDB-lite"/>
    </source>
</evidence>
<evidence type="ECO:0000313" key="4">
    <source>
        <dbReference type="Proteomes" id="UP001189429"/>
    </source>
</evidence>
<sequence>MTRLGCSFNLGVGEPLRVVVADGSWSRTMYCPAAGPALHIAYEPAKESKRPEPGSRIDVWEVEYPDGPPQDLIFGGGKANTNVQNQYNVRVLKVMPGGPSEAAGVRPNDEVSLLIAPDKTARFRSIARTEENLRTMQDPNRDIPLKLPRGGSVVFRAKSGLQVGDRVPDFSLPSVRGFNISLRNIIESGDPVVIWFHPGERFYGGDREELKYFAKAGPIFKDLGVNVVGITTDAAPNQLRSGQQYATQFPLLTDETGAQSGGASSSRQSPAPGLRHVHRSQDLHRRCRRDPQEG</sequence>
<dbReference type="Proteomes" id="UP001189429">
    <property type="component" value="Unassembled WGS sequence"/>
</dbReference>
<dbReference type="PROSITE" id="PS51352">
    <property type="entry name" value="THIOREDOXIN_2"/>
    <property type="match status" value="1"/>
</dbReference>
<dbReference type="SUPFAM" id="SSF52833">
    <property type="entry name" value="Thioredoxin-like"/>
    <property type="match status" value="1"/>
</dbReference>
<dbReference type="InterPro" id="IPR000866">
    <property type="entry name" value="AhpC/TSA"/>
</dbReference>
<evidence type="ECO:0000313" key="3">
    <source>
        <dbReference type="EMBL" id="CAK0866657.1"/>
    </source>
</evidence>